<evidence type="ECO:0000313" key="1">
    <source>
        <dbReference type="EnsemblPlants" id="OGLUM01G40150.1"/>
    </source>
</evidence>
<reference evidence="1" key="2">
    <citation type="submission" date="2015-04" db="UniProtKB">
        <authorList>
            <consortium name="EnsemblPlants"/>
        </authorList>
    </citation>
    <scope>IDENTIFICATION</scope>
</reference>
<keyword evidence="2" id="KW-1185">Reference proteome</keyword>
<name>A0A0D9YGX0_9ORYZ</name>
<dbReference type="AlphaFoldDB" id="A0A0D9YGX0"/>
<accession>A0A0D9YGX0</accession>
<dbReference type="HOGENOM" id="CLU_2487026_0_0_1"/>
<protein>
    <submittedName>
        <fullName evidence="1">Uncharacterized protein</fullName>
    </submittedName>
</protein>
<reference evidence="1" key="1">
    <citation type="submission" date="2013-08" db="EMBL/GenBank/DDBJ databases">
        <title>Oryza genome evolution.</title>
        <authorList>
            <person name="Wing R.A."/>
            <person name="Panaud O."/>
            <person name="Oliveira A.C."/>
        </authorList>
    </citation>
    <scope>NUCLEOTIDE SEQUENCE</scope>
</reference>
<evidence type="ECO:0000313" key="2">
    <source>
        <dbReference type="Proteomes" id="UP000026961"/>
    </source>
</evidence>
<dbReference type="Proteomes" id="UP000026961">
    <property type="component" value="Chromosome 1"/>
</dbReference>
<dbReference type="Gramene" id="OGLUM01G40150.1">
    <property type="protein sequence ID" value="OGLUM01G40150.1"/>
    <property type="gene ID" value="OGLUM01G40150"/>
</dbReference>
<organism evidence="1">
    <name type="scientific">Oryza glumipatula</name>
    <dbReference type="NCBI Taxonomy" id="40148"/>
    <lineage>
        <taxon>Eukaryota</taxon>
        <taxon>Viridiplantae</taxon>
        <taxon>Streptophyta</taxon>
        <taxon>Embryophyta</taxon>
        <taxon>Tracheophyta</taxon>
        <taxon>Spermatophyta</taxon>
        <taxon>Magnoliopsida</taxon>
        <taxon>Liliopsida</taxon>
        <taxon>Poales</taxon>
        <taxon>Poaceae</taxon>
        <taxon>BOP clade</taxon>
        <taxon>Oryzoideae</taxon>
        <taxon>Oryzeae</taxon>
        <taxon>Oryzinae</taxon>
        <taxon>Oryza</taxon>
    </lineage>
</organism>
<sequence length="87" mass="9488">MGMGRAPGSAWIMLPPDRMDADVVARRLGDSIRPVVWFVLYHGLNSSFVSSGILTEKAGDVCYEMGWPKTEKGPGLRNGPKCLNHAD</sequence>
<reference evidence="1" key="3">
    <citation type="submission" date="2018-05" db="EMBL/GenBank/DDBJ databases">
        <title>OgluRS3 (Oryza glumaepatula Reference Sequence Version 3).</title>
        <authorList>
            <person name="Zhang J."/>
            <person name="Kudrna D."/>
            <person name="Lee S."/>
            <person name="Talag J."/>
            <person name="Welchert J."/>
            <person name="Wing R.A."/>
        </authorList>
    </citation>
    <scope>NUCLEOTIDE SEQUENCE [LARGE SCALE GENOMIC DNA]</scope>
</reference>
<proteinExistence type="predicted"/>
<dbReference type="EnsemblPlants" id="OGLUM01G40150.1">
    <property type="protein sequence ID" value="OGLUM01G40150.1"/>
    <property type="gene ID" value="OGLUM01G40150"/>
</dbReference>